<feature type="compositionally biased region" description="Basic residues" evidence="8">
    <location>
        <begin position="116"/>
        <end position="130"/>
    </location>
</feature>
<dbReference type="InterPro" id="IPR028909">
    <property type="entry name" value="bL21-like"/>
</dbReference>
<sequence length="190" mass="21863">MQFKVEKDSRIRIPKLDAEPGSEVRLDKVLALSDGGNFHVGSPYVKEAQVKAKLLIHAKHEKIIVYKFKRRKNYRRKRGHRQDYSELLITEILAPKILKEEAAPKVLKEKTVPKVEKKKAPKKKVTRKKIAAVAAEKTKPATARAKPVRKKKVAKKVRSRRKVAAKPATKAKKKTTRRVIGRLRRKKEKE</sequence>
<dbReference type="PANTHER" id="PTHR21349:SF0">
    <property type="entry name" value="LARGE RIBOSOMAL SUBUNIT PROTEIN BL21M"/>
    <property type="match status" value="1"/>
</dbReference>
<evidence type="ECO:0000256" key="6">
    <source>
        <dbReference type="HAMAP-Rule" id="MF_01363"/>
    </source>
</evidence>
<feature type="compositionally biased region" description="Basic residues" evidence="8">
    <location>
        <begin position="146"/>
        <end position="190"/>
    </location>
</feature>
<dbReference type="SUPFAM" id="SSF141091">
    <property type="entry name" value="L21p-like"/>
    <property type="match status" value="1"/>
</dbReference>
<evidence type="ECO:0000256" key="1">
    <source>
        <dbReference type="ARBA" id="ARBA00008563"/>
    </source>
</evidence>
<accession>A0A523UXU0</accession>
<dbReference type="InterPro" id="IPR001787">
    <property type="entry name" value="Ribosomal_bL21"/>
</dbReference>
<name>A0A523UXU0_UNCT6</name>
<evidence type="ECO:0000256" key="4">
    <source>
        <dbReference type="ARBA" id="ARBA00022980"/>
    </source>
</evidence>
<dbReference type="PROSITE" id="PS01169">
    <property type="entry name" value="RIBOSOMAL_L21"/>
    <property type="match status" value="1"/>
</dbReference>
<gene>
    <name evidence="6 9" type="primary">rplU</name>
    <name evidence="9" type="ORF">E3J62_01850</name>
</gene>
<dbReference type="InterPro" id="IPR036164">
    <property type="entry name" value="bL21-like_sf"/>
</dbReference>
<dbReference type="NCBIfam" id="TIGR00061">
    <property type="entry name" value="L21"/>
    <property type="match status" value="1"/>
</dbReference>
<dbReference type="GO" id="GO:0003735">
    <property type="term" value="F:structural constituent of ribosome"/>
    <property type="evidence" value="ECO:0007669"/>
    <property type="project" value="InterPro"/>
</dbReference>
<organism evidence="9 10">
    <name type="scientific">candidate division TA06 bacterium</name>
    <dbReference type="NCBI Taxonomy" id="2250710"/>
    <lineage>
        <taxon>Bacteria</taxon>
        <taxon>Bacteria division TA06</taxon>
    </lineage>
</organism>
<dbReference type="InterPro" id="IPR018258">
    <property type="entry name" value="Ribosomal_bL21_CS"/>
</dbReference>
<comment type="subunit">
    <text evidence="6">Part of the 50S ribosomal subunit. Contacts protein L20.</text>
</comment>
<dbReference type="PANTHER" id="PTHR21349">
    <property type="entry name" value="50S RIBOSOMAL PROTEIN L21"/>
    <property type="match status" value="1"/>
</dbReference>
<comment type="similarity">
    <text evidence="1 6 7">Belongs to the bacterial ribosomal protein bL21 family.</text>
</comment>
<evidence type="ECO:0000256" key="7">
    <source>
        <dbReference type="RuleBase" id="RU000562"/>
    </source>
</evidence>
<keyword evidence="3 6" id="KW-0694">RNA-binding</keyword>
<feature type="region of interest" description="Disordered" evidence="8">
    <location>
        <begin position="113"/>
        <end position="190"/>
    </location>
</feature>
<dbReference type="Proteomes" id="UP000315525">
    <property type="component" value="Unassembled WGS sequence"/>
</dbReference>
<protein>
    <recommendedName>
        <fullName evidence="6">Large ribosomal subunit protein bL21</fullName>
    </recommendedName>
</protein>
<dbReference type="GO" id="GO:0005840">
    <property type="term" value="C:ribosome"/>
    <property type="evidence" value="ECO:0007669"/>
    <property type="project" value="UniProtKB-KW"/>
</dbReference>
<keyword evidence="2 6" id="KW-0699">rRNA-binding</keyword>
<dbReference type="GO" id="GO:0005737">
    <property type="term" value="C:cytoplasm"/>
    <property type="evidence" value="ECO:0007669"/>
    <property type="project" value="UniProtKB-ARBA"/>
</dbReference>
<evidence type="ECO:0000313" key="9">
    <source>
        <dbReference type="EMBL" id="TET47352.1"/>
    </source>
</evidence>
<reference evidence="9 10" key="1">
    <citation type="submission" date="2019-03" db="EMBL/GenBank/DDBJ databases">
        <title>Metabolic potential of uncultured bacteria and archaea associated with petroleum seepage in deep-sea sediments.</title>
        <authorList>
            <person name="Dong X."/>
            <person name="Hubert C."/>
        </authorList>
    </citation>
    <scope>NUCLEOTIDE SEQUENCE [LARGE SCALE GENOMIC DNA]</scope>
    <source>
        <strain evidence="9">E44_bin18</strain>
    </source>
</reference>
<dbReference type="HAMAP" id="MF_01363">
    <property type="entry name" value="Ribosomal_bL21"/>
    <property type="match status" value="1"/>
</dbReference>
<keyword evidence="5 6" id="KW-0687">Ribonucleoprotein</keyword>
<dbReference type="AlphaFoldDB" id="A0A523UXU0"/>
<dbReference type="GO" id="GO:0006412">
    <property type="term" value="P:translation"/>
    <property type="evidence" value="ECO:0007669"/>
    <property type="project" value="UniProtKB-UniRule"/>
</dbReference>
<keyword evidence="4 6" id="KW-0689">Ribosomal protein</keyword>
<dbReference type="EMBL" id="SOJN01000023">
    <property type="protein sequence ID" value="TET47352.1"/>
    <property type="molecule type" value="Genomic_DNA"/>
</dbReference>
<evidence type="ECO:0000256" key="3">
    <source>
        <dbReference type="ARBA" id="ARBA00022884"/>
    </source>
</evidence>
<feature type="compositionally biased region" description="Low complexity" evidence="8">
    <location>
        <begin position="131"/>
        <end position="145"/>
    </location>
</feature>
<comment type="function">
    <text evidence="6 7">This protein binds to 23S rRNA in the presence of protein L20.</text>
</comment>
<proteinExistence type="inferred from homology"/>
<evidence type="ECO:0000256" key="2">
    <source>
        <dbReference type="ARBA" id="ARBA00022730"/>
    </source>
</evidence>
<evidence type="ECO:0000256" key="8">
    <source>
        <dbReference type="SAM" id="MobiDB-lite"/>
    </source>
</evidence>
<comment type="caution">
    <text evidence="9">The sequence shown here is derived from an EMBL/GenBank/DDBJ whole genome shotgun (WGS) entry which is preliminary data.</text>
</comment>
<dbReference type="GO" id="GO:1990904">
    <property type="term" value="C:ribonucleoprotein complex"/>
    <property type="evidence" value="ECO:0007669"/>
    <property type="project" value="UniProtKB-KW"/>
</dbReference>
<dbReference type="Pfam" id="PF00829">
    <property type="entry name" value="Ribosomal_L21p"/>
    <property type="match status" value="1"/>
</dbReference>
<evidence type="ECO:0000313" key="10">
    <source>
        <dbReference type="Proteomes" id="UP000315525"/>
    </source>
</evidence>
<dbReference type="GO" id="GO:0019843">
    <property type="term" value="F:rRNA binding"/>
    <property type="evidence" value="ECO:0007669"/>
    <property type="project" value="UniProtKB-UniRule"/>
</dbReference>
<evidence type="ECO:0000256" key="5">
    <source>
        <dbReference type="ARBA" id="ARBA00023274"/>
    </source>
</evidence>